<proteinExistence type="inferred from homology"/>
<dbReference type="Gene3D" id="1.10.20.140">
    <property type="match status" value="1"/>
</dbReference>
<reference evidence="11 12" key="1">
    <citation type="submission" date="2018-02" db="EMBL/GenBank/DDBJ databases">
        <title>Genomic Reconstructions from Amazon Rainforest and Pasture Soil Reveal Novel Insights into the Physiology of Candidate Phyla in Tropical Sites.</title>
        <authorList>
            <person name="Kroeger M.E."/>
            <person name="Delmont T."/>
            <person name="Eren A.M."/>
            <person name="Guo J."/>
            <person name="Meyer K.M."/>
            <person name="Khan K."/>
            <person name="Rodrigues J.L.M."/>
            <person name="Bohannan B.J.M."/>
            <person name="Tringe S."/>
            <person name="Borges C.D."/>
            <person name="Tiedje J."/>
            <person name="Tsai S.M."/>
            <person name="Nusslein K."/>
        </authorList>
    </citation>
    <scope>NUCLEOTIDE SEQUENCE [LARGE SCALE GENOMIC DNA]</scope>
    <source>
        <strain evidence="11">Amazon FNV 2010 28 9</strain>
    </source>
</reference>
<comment type="function">
    <text evidence="2 10">Catalyzes the transfer of a dimethylallyl group onto the adenine at position 37 in tRNAs that read codons beginning with uridine, leading to the formation of N6-(dimethylallyl)adenosine (i(6)A).</text>
</comment>
<evidence type="ECO:0000256" key="9">
    <source>
        <dbReference type="ARBA" id="ARBA00049563"/>
    </source>
</evidence>
<dbReference type="PANTHER" id="PTHR11088">
    <property type="entry name" value="TRNA DIMETHYLALLYLTRANSFERASE"/>
    <property type="match status" value="1"/>
</dbReference>
<comment type="caution">
    <text evidence="11">The sequence shown here is derived from an EMBL/GenBank/DDBJ whole genome shotgun (WGS) entry which is preliminary data.</text>
</comment>
<keyword evidence="7 10" id="KW-0067">ATP-binding</keyword>
<evidence type="ECO:0000256" key="3">
    <source>
        <dbReference type="ARBA" id="ARBA00005842"/>
    </source>
</evidence>
<dbReference type="EC" id="2.5.1.75" evidence="10"/>
<dbReference type="PANTHER" id="PTHR11088:SF60">
    <property type="entry name" value="TRNA DIMETHYLALLYLTRANSFERASE"/>
    <property type="match status" value="1"/>
</dbReference>
<evidence type="ECO:0000313" key="11">
    <source>
        <dbReference type="EMBL" id="PWU23152.1"/>
    </source>
</evidence>
<dbReference type="HAMAP" id="MF_00185">
    <property type="entry name" value="IPP_trans"/>
    <property type="match status" value="1"/>
</dbReference>
<sequence>MNVLFIVGPTATGKTALALEFASLLIAQGKRVYLLSADSKQAYSEQDIVTGKDKESLQSAVEKSDGKFSLFGIDVVKPHEEWSVAHFLTYVRMVVESARADDAFLIVVGGTGMYVDAVVNPPQTASIVRDEKLRALLETKSVDELRQELKVIDPLKFDSMNESDSRNPRRLIRAIEVATHMGKGTPLRLSLAGQAGDVVQRVFLQSDCLSWVGLDLPDDELKKRIAQRVEERIQQGAIEETKTLLNDRGWTREARSAIGYEELIGYLFHKYSLETAKEMWATNELAYVKRQRTWFKRHSAINWYSPTTETPIQKIAASILDQFPLTSSEGN</sequence>
<name>A0A317JPS0_9BACT</name>
<dbReference type="GO" id="GO:0052381">
    <property type="term" value="F:tRNA dimethylallyltransferase activity"/>
    <property type="evidence" value="ECO:0007669"/>
    <property type="project" value="UniProtKB-UniRule"/>
</dbReference>
<comment type="cofactor">
    <cofactor evidence="1 10">
        <name>Mg(2+)</name>
        <dbReference type="ChEBI" id="CHEBI:18420"/>
    </cofactor>
</comment>
<protein>
    <recommendedName>
        <fullName evidence="10">tRNA dimethylallyltransferase</fullName>
        <ecNumber evidence="10">2.5.1.75</ecNumber>
    </recommendedName>
    <alternativeName>
        <fullName evidence="10">Dimethylallyl diphosphate:tRNA dimethylallyltransferase</fullName>
        <shortName evidence="10">DMAPP:tRNA dimethylallyltransferase</shortName>
        <shortName evidence="10">DMATase</shortName>
    </alternativeName>
    <alternativeName>
        <fullName evidence="10">Isopentenyl-diphosphate:tRNA isopentenyltransferase</fullName>
        <shortName evidence="10">IPP transferase</shortName>
        <shortName evidence="10">IPPT</shortName>
        <shortName evidence="10">IPTase</shortName>
    </alternativeName>
</protein>
<comment type="caution">
    <text evidence="10">Lacks conserved residue(s) required for the propagation of feature annotation.</text>
</comment>
<feature type="binding site" evidence="10">
    <location>
        <begin position="10"/>
        <end position="15"/>
    </location>
    <ligand>
        <name>substrate</name>
    </ligand>
</feature>
<dbReference type="Gene3D" id="3.40.50.300">
    <property type="entry name" value="P-loop containing nucleotide triphosphate hydrolases"/>
    <property type="match status" value="1"/>
</dbReference>
<feature type="binding site" evidence="10">
    <location>
        <begin position="8"/>
        <end position="15"/>
    </location>
    <ligand>
        <name>ATP</name>
        <dbReference type="ChEBI" id="CHEBI:30616"/>
    </ligand>
</feature>
<evidence type="ECO:0000256" key="10">
    <source>
        <dbReference type="HAMAP-Rule" id="MF_00185"/>
    </source>
</evidence>
<keyword evidence="8 10" id="KW-0460">Magnesium</keyword>
<dbReference type="Pfam" id="PF01715">
    <property type="entry name" value="IPPT"/>
    <property type="match status" value="1"/>
</dbReference>
<evidence type="ECO:0000256" key="8">
    <source>
        <dbReference type="ARBA" id="ARBA00022842"/>
    </source>
</evidence>
<dbReference type="InterPro" id="IPR039657">
    <property type="entry name" value="Dimethylallyltransferase"/>
</dbReference>
<feature type="site" description="Interaction with substrate tRNA" evidence="10">
    <location>
        <position position="134"/>
    </location>
</feature>
<gene>
    <name evidence="10" type="primary">miaA</name>
    <name evidence="11" type="ORF">C5B42_03865</name>
</gene>
<dbReference type="SUPFAM" id="SSF52540">
    <property type="entry name" value="P-loop containing nucleoside triphosphate hydrolases"/>
    <property type="match status" value="1"/>
</dbReference>
<organism evidence="11 12">
    <name type="scientific">Candidatus Cerribacteria bacterium 'Amazon FNV 2010 28 9'</name>
    <dbReference type="NCBI Taxonomy" id="2081795"/>
    <lineage>
        <taxon>Bacteria</taxon>
        <taxon>Candidatus Cerribacteria</taxon>
    </lineage>
</organism>
<dbReference type="EMBL" id="PSRQ01000044">
    <property type="protein sequence ID" value="PWU23152.1"/>
    <property type="molecule type" value="Genomic_DNA"/>
</dbReference>
<feature type="region of interest" description="Interaction with substrate tRNA" evidence="10">
    <location>
        <begin position="38"/>
        <end position="41"/>
    </location>
</feature>
<dbReference type="Proteomes" id="UP000246104">
    <property type="component" value="Unassembled WGS sequence"/>
</dbReference>
<evidence type="ECO:0000256" key="6">
    <source>
        <dbReference type="ARBA" id="ARBA00022741"/>
    </source>
</evidence>
<keyword evidence="5 10" id="KW-0819">tRNA processing</keyword>
<evidence type="ECO:0000256" key="7">
    <source>
        <dbReference type="ARBA" id="ARBA00022840"/>
    </source>
</evidence>
<comment type="subunit">
    <text evidence="10">Monomer.</text>
</comment>
<evidence type="ECO:0000313" key="12">
    <source>
        <dbReference type="Proteomes" id="UP000246104"/>
    </source>
</evidence>
<evidence type="ECO:0000256" key="1">
    <source>
        <dbReference type="ARBA" id="ARBA00001946"/>
    </source>
</evidence>
<feature type="site" description="Interaction with substrate tRNA" evidence="10">
    <location>
        <position position="111"/>
    </location>
</feature>
<evidence type="ECO:0000256" key="4">
    <source>
        <dbReference type="ARBA" id="ARBA00022679"/>
    </source>
</evidence>
<comment type="catalytic activity">
    <reaction evidence="9 10">
        <text>adenosine(37) in tRNA + dimethylallyl diphosphate = N(6)-dimethylallyladenosine(37) in tRNA + diphosphate</text>
        <dbReference type="Rhea" id="RHEA:26482"/>
        <dbReference type="Rhea" id="RHEA-COMP:10162"/>
        <dbReference type="Rhea" id="RHEA-COMP:10375"/>
        <dbReference type="ChEBI" id="CHEBI:33019"/>
        <dbReference type="ChEBI" id="CHEBI:57623"/>
        <dbReference type="ChEBI" id="CHEBI:74411"/>
        <dbReference type="ChEBI" id="CHEBI:74415"/>
        <dbReference type="EC" id="2.5.1.75"/>
    </reaction>
</comment>
<dbReference type="AlphaFoldDB" id="A0A317JPS0"/>
<dbReference type="GO" id="GO:0006400">
    <property type="term" value="P:tRNA modification"/>
    <property type="evidence" value="ECO:0007669"/>
    <property type="project" value="TreeGrafter"/>
</dbReference>
<keyword evidence="6 10" id="KW-0547">Nucleotide-binding</keyword>
<evidence type="ECO:0000256" key="5">
    <source>
        <dbReference type="ARBA" id="ARBA00022694"/>
    </source>
</evidence>
<evidence type="ECO:0000256" key="2">
    <source>
        <dbReference type="ARBA" id="ARBA00003213"/>
    </source>
</evidence>
<comment type="similarity">
    <text evidence="3 10">Belongs to the IPP transferase family.</text>
</comment>
<dbReference type="GO" id="GO:0005524">
    <property type="term" value="F:ATP binding"/>
    <property type="evidence" value="ECO:0007669"/>
    <property type="project" value="UniProtKB-UniRule"/>
</dbReference>
<dbReference type="InterPro" id="IPR018022">
    <property type="entry name" value="IPT"/>
</dbReference>
<keyword evidence="4 10" id="KW-0808">Transferase</keyword>
<accession>A0A317JPS0</accession>
<dbReference type="InterPro" id="IPR027417">
    <property type="entry name" value="P-loop_NTPase"/>
</dbReference>